<dbReference type="GO" id="GO:0019346">
    <property type="term" value="P:transsulfuration"/>
    <property type="evidence" value="ECO:0007669"/>
    <property type="project" value="InterPro"/>
</dbReference>
<dbReference type="VEuPathDB" id="FungiDB:RhiirA1_541227"/>
<dbReference type="Proteomes" id="UP000233469">
    <property type="component" value="Unassembled WGS sequence"/>
</dbReference>
<dbReference type="InterPro" id="IPR015424">
    <property type="entry name" value="PyrdxlP-dep_Trfase"/>
</dbReference>
<comment type="similarity">
    <text evidence="4">Belongs to the trans-sulfuration enzymes family.</text>
</comment>
<dbReference type="Pfam" id="PF01053">
    <property type="entry name" value="Cys_Met_Meta_PP"/>
    <property type="match status" value="1"/>
</dbReference>
<comment type="cofactor">
    <cofactor evidence="1 4">
        <name>pyridoxal 5'-phosphate</name>
        <dbReference type="ChEBI" id="CHEBI:597326"/>
    </cofactor>
</comment>
<dbReference type="PANTHER" id="PTHR43797:SF2">
    <property type="entry name" value="HOMOCYSTEINE_CYSTEINE SYNTHASE"/>
    <property type="match status" value="1"/>
</dbReference>
<dbReference type="InterPro" id="IPR000277">
    <property type="entry name" value="Cys/Met-Metab_PyrdxlP-dep_enz"/>
</dbReference>
<proteinExistence type="inferred from homology"/>
<dbReference type="GO" id="GO:0030170">
    <property type="term" value="F:pyridoxal phosphate binding"/>
    <property type="evidence" value="ECO:0007669"/>
    <property type="project" value="InterPro"/>
</dbReference>
<dbReference type="SUPFAM" id="SSF53383">
    <property type="entry name" value="PLP-dependent transferases"/>
    <property type="match status" value="1"/>
</dbReference>
<evidence type="ECO:0000256" key="4">
    <source>
        <dbReference type="RuleBase" id="RU362118"/>
    </source>
</evidence>
<dbReference type="PANTHER" id="PTHR43797">
    <property type="entry name" value="HOMOCYSTEINE/CYSTEINE SYNTHASE"/>
    <property type="match status" value="1"/>
</dbReference>
<evidence type="ECO:0000313" key="5">
    <source>
        <dbReference type="EMBL" id="PKK64270.1"/>
    </source>
</evidence>
<evidence type="ECO:0000256" key="2">
    <source>
        <dbReference type="ARBA" id="ARBA00022679"/>
    </source>
</evidence>
<evidence type="ECO:0000313" key="6">
    <source>
        <dbReference type="Proteomes" id="UP000233469"/>
    </source>
</evidence>
<dbReference type="InterPro" id="IPR015421">
    <property type="entry name" value="PyrdxlP-dep_Trfase_major"/>
</dbReference>
<accession>A0A2N1MRK6</accession>
<dbReference type="VEuPathDB" id="FungiDB:FUN_021702"/>
<dbReference type="GO" id="GO:0071269">
    <property type="term" value="P:L-homocysteine biosynthetic process"/>
    <property type="evidence" value="ECO:0007669"/>
    <property type="project" value="TreeGrafter"/>
</dbReference>
<keyword evidence="3 4" id="KW-0663">Pyridoxal phosphate</keyword>
<dbReference type="GO" id="GO:0006535">
    <property type="term" value="P:cysteine biosynthetic process from serine"/>
    <property type="evidence" value="ECO:0007669"/>
    <property type="project" value="TreeGrafter"/>
</dbReference>
<evidence type="ECO:0000256" key="3">
    <source>
        <dbReference type="ARBA" id="ARBA00022898"/>
    </source>
</evidence>
<dbReference type="GO" id="GO:0004124">
    <property type="term" value="F:cysteine synthase activity"/>
    <property type="evidence" value="ECO:0007669"/>
    <property type="project" value="TreeGrafter"/>
</dbReference>
<reference evidence="5 6" key="1">
    <citation type="submission" date="2016-04" db="EMBL/GenBank/DDBJ databases">
        <title>Genome analyses suggest a sexual origin of heterokaryosis in a supposedly ancient asexual fungus.</title>
        <authorList>
            <person name="Ropars J."/>
            <person name="Sedzielewska K."/>
            <person name="Noel J."/>
            <person name="Charron P."/>
            <person name="Farinelli L."/>
            <person name="Marton T."/>
            <person name="Kruger M."/>
            <person name="Pelin A."/>
            <person name="Brachmann A."/>
            <person name="Corradi N."/>
        </authorList>
    </citation>
    <scope>NUCLEOTIDE SEQUENCE [LARGE SCALE GENOMIC DNA]</scope>
    <source>
        <strain evidence="5 6">C2</strain>
    </source>
</reference>
<organism evidence="5 6">
    <name type="scientific">Rhizophagus irregularis</name>
    <dbReference type="NCBI Taxonomy" id="588596"/>
    <lineage>
        <taxon>Eukaryota</taxon>
        <taxon>Fungi</taxon>
        <taxon>Fungi incertae sedis</taxon>
        <taxon>Mucoromycota</taxon>
        <taxon>Glomeromycotina</taxon>
        <taxon>Glomeromycetes</taxon>
        <taxon>Glomerales</taxon>
        <taxon>Glomeraceae</taxon>
        <taxon>Rhizophagus</taxon>
    </lineage>
</organism>
<protein>
    <submittedName>
        <fullName evidence="5">Uncharacterized protein</fullName>
    </submittedName>
</protein>
<evidence type="ECO:0000256" key="1">
    <source>
        <dbReference type="ARBA" id="ARBA00001933"/>
    </source>
</evidence>
<dbReference type="GO" id="GO:0005737">
    <property type="term" value="C:cytoplasm"/>
    <property type="evidence" value="ECO:0007669"/>
    <property type="project" value="TreeGrafter"/>
</dbReference>
<keyword evidence="2" id="KW-0808">Transferase</keyword>
<dbReference type="GO" id="GO:0003961">
    <property type="term" value="F:O-acetylhomoserine aminocarboxypropyltransferase activity"/>
    <property type="evidence" value="ECO:0007669"/>
    <property type="project" value="TreeGrafter"/>
</dbReference>
<gene>
    <name evidence="5" type="ORF">RhiirC2_854444</name>
</gene>
<comment type="caution">
    <text evidence="5">The sequence shown here is derived from an EMBL/GenBank/DDBJ whole genome shotgun (WGS) entry which is preliminary data.</text>
</comment>
<sequence>MTTLIHVNIQKLLFEYTFLRKREIFGLKLGHTPDIATRARAVPIYATTSFTFKNVEHAANVFGGKESQLTFIRDNPTSSVFEQRMAALEDGTNAISTPSGQVAQFVAISTICSVGDSIISTNCLYGMAELTFSLRYSFVTLPRLGINVKFIRGDDPEEFARLIDDKTKAIYLESMVNPKFDVPDFEAICKIAHVAGISIIDNTFGVGGYLIKPIEHGADIVVHGRRNEMIGGHGTTIGGVVINGGTFKIMRIGPCQNPFVSFLLIQDLETLS</sequence>
<dbReference type="AlphaFoldDB" id="A0A2N1MRK6"/>
<dbReference type="Gene3D" id="3.40.640.10">
    <property type="entry name" value="Type I PLP-dependent aspartate aminotransferase-like (Major domain)"/>
    <property type="match status" value="1"/>
</dbReference>
<dbReference type="EMBL" id="LLXL01001476">
    <property type="protein sequence ID" value="PKK64270.1"/>
    <property type="molecule type" value="Genomic_DNA"/>
</dbReference>
<dbReference type="InterPro" id="IPR006235">
    <property type="entry name" value="OAc-hSer/O-AcSer_sulfhydrylase"/>
</dbReference>
<reference evidence="5 6" key="2">
    <citation type="submission" date="2017-10" db="EMBL/GenBank/DDBJ databases">
        <title>Extensive intraspecific genome diversity in a model arbuscular mycorrhizal fungus.</title>
        <authorList>
            <person name="Chen E.C.H."/>
            <person name="Morin E."/>
            <person name="Baudet D."/>
            <person name="Noel J."/>
            <person name="Ndikumana S."/>
            <person name="Charron P."/>
            <person name="St-Onge C."/>
            <person name="Giorgi J."/>
            <person name="Grigoriev I.V."/>
            <person name="Roux C."/>
            <person name="Martin F.M."/>
            <person name="Corradi N."/>
        </authorList>
    </citation>
    <scope>NUCLEOTIDE SEQUENCE [LARGE SCALE GENOMIC DNA]</scope>
    <source>
        <strain evidence="5 6">C2</strain>
    </source>
</reference>
<name>A0A2N1MRK6_9GLOM</name>